<evidence type="ECO:0000313" key="2">
    <source>
        <dbReference type="EMBL" id="GFA42440.1"/>
    </source>
</evidence>
<dbReference type="SUPFAM" id="SSF56672">
    <property type="entry name" value="DNA/RNA polymerases"/>
    <property type="match status" value="1"/>
</dbReference>
<dbReference type="AlphaFoldDB" id="A0A699JMV9"/>
<proteinExistence type="predicted"/>
<feature type="domain" description="Reverse transcriptase/retrotransposon-derived protein RNase H-like" evidence="1">
    <location>
        <begin position="169"/>
        <end position="217"/>
    </location>
</feature>
<reference evidence="2" key="1">
    <citation type="journal article" date="2019" name="Sci. Rep.">
        <title>Draft genome of Tanacetum cinerariifolium, the natural source of mosquito coil.</title>
        <authorList>
            <person name="Yamashiro T."/>
            <person name="Shiraishi A."/>
            <person name="Satake H."/>
            <person name="Nakayama K."/>
        </authorList>
    </citation>
    <scope>NUCLEOTIDE SEQUENCE</scope>
</reference>
<dbReference type="InterPro" id="IPR043502">
    <property type="entry name" value="DNA/RNA_pol_sf"/>
</dbReference>
<comment type="caution">
    <text evidence="2">The sequence shown here is derived from an EMBL/GenBank/DDBJ whole genome shotgun (WGS) entry which is preliminary data.</text>
</comment>
<organism evidence="2">
    <name type="scientific">Tanacetum cinerariifolium</name>
    <name type="common">Dalmatian daisy</name>
    <name type="synonym">Chrysanthemum cinerariifolium</name>
    <dbReference type="NCBI Taxonomy" id="118510"/>
    <lineage>
        <taxon>Eukaryota</taxon>
        <taxon>Viridiplantae</taxon>
        <taxon>Streptophyta</taxon>
        <taxon>Embryophyta</taxon>
        <taxon>Tracheophyta</taxon>
        <taxon>Spermatophyta</taxon>
        <taxon>Magnoliopsida</taxon>
        <taxon>eudicotyledons</taxon>
        <taxon>Gunneridae</taxon>
        <taxon>Pentapetalae</taxon>
        <taxon>asterids</taxon>
        <taxon>campanulids</taxon>
        <taxon>Asterales</taxon>
        <taxon>Asteraceae</taxon>
        <taxon>Asteroideae</taxon>
        <taxon>Anthemideae</taxon>
        <taxon>Anthemidinae</taxon>
        <taxon>Tanacetum</taxon>
    </lineage>
</organism>
<dbReference type="EMBL" id="BKCJ010421618">
    <property type="protein sequence ID" value="GFA42440.1"/>
    <property type="molecule type" value="Genomic_DNA"/>
</dbReference>
<dbReference type="InterPro" id="IPR043128">
    <property type="entry name" value="Rev_trsase/Diguanyl_cyclase"/>
</dbReference>
<dbReference type="GO" id="GO:0003964">
    <property type="term" value="F:RNA-directed DNA polymerase activity"/>
    <property type="evidence" value="ECO:0007669"/>
    <property type="project" value="UniProtKB-KW"/>
</dbReference>
<dbReference type="InterPro" id="IPR041577">
    <property type="entry name" value="RT_RNaseH_2"/>
</dbReference>
<gene>
    <name evidence="2" type="ORF">Tci_614412</name>
</gene>
<accession>A0A699JMV9</accession>
<dbReference type="Gene3D" id="3.30.70.270">
    <property type="match status" value="1"/>
</dbReference>
<evidence type="ECO:0000259" key="1">
    <source>
        <dbReference type="Pfam" id="PF17919"/>
    </source>
</evidence>
<protein>
    <submittedName>
        <fullName evidence="2">Reverse transcriptase domain-containing protein</fullName>
    </submittedName>
</protein>
<keyword evidence="2" id="KW-0695">RNA-directed DNA polymerase</keyword>
<dbReference type="PANTHER" id="PTHR34072">
    <property type="entry name" value="ENZYMATIC POLYPROTEIN-RELATED"/>
    <property type="match status" value="1"/>
</dbReference>
<dbReference type="PANTHER" id="PTHR34072:SF52">
    <property type="entry name" value="RIBONUCLEASE H"/>
    <property type="match status" value="1"/>
</dbReference>
<name>A0A699JMV9_TANCI</name>
<keyword evidence="2" id="KW-0548">Nucleotidyltransferase</keyword>
<dbReference type="Pfam" id="PF17919">
    <property type="entry name" value="RT_RNaseH_2"/>
    <property type="match status" value="1"/>
</dbReference>
<sequence length="319" mass="37043">MPIDLGTFGVIISMDWLVKHDVIIVYGEKVVRLPYENKMLIVESDKGVSRLKVISCIKARKYVERGCHLFLAPVTEKKSKEKRLEDVPVIRDFPEVFPEELPGLPPLRQDEEEQAKHLKIILELLKKERFSVHIDPAKIEAIKNWAMPTIPTEPLTKLIQKDKKYERRKEDKEAFQTLKQKLCSALILAFPKGTEDFMVYCDALLKGYGAVLMQREKLIAWIELLSDYDCEIRYHPGKANVVANAVSQTERNKPLHVRALMMTVHNDLPKQIHEAQEEAMKRENAKAENFKRLIKQVFKFSLMEHVVLKTMFGFYDLVD</sequence>
<keyword evidence="2" id="KW-0808">Transferase</keyword>